<name>A8AC13_IGNH4</name>
<keyword evidence="2" id="KW-1185">Reference proteome</keyword>
<accession>A8AC13</accession>
<dbReference type="GeneID" id="5562130"/>
<dbReference type="RefSeq" id="WP_012123429.1">
    <property type="nucleotide sequence ID" value="NC_009776.1"/>
</dbReference>
<gene>
    <name evidence="1" type="ordered locus">Igni_1289</name>
</gene>
<organism evidence="1 2">
    <name type="scientific">Ignicoccus hospitalis (strain KIN4/I / DSM 18386 / JCM 14125)</name>
    <dbReference type="NCBI Taxonomy" id="453591"/>
    <lineage>
        <taxon>Archaea</taxon>
        <taxon>Thermoproteota</taxon>
        <taxon>Thermoprotei</taxon>
        <taxon>Desulfurococcales</taxon>
        <taxon>Desulfurococcaceae</taxon>
        <taxon>Ignicoccus</taxon>
    </lineage>
</organism>
<proteinExistence type="predicted"/>
<dbReference type="OrthoDB" id="386031at2157"/>
<dbReference type="EMBL" id="CP000816">
    <property type="protein sequence ID" value="ABU82465.1"/>
    <property type="molecule type" value="Genomic_DNA"/>
</dbReference>
<sequence length="150" mass="16688">MWRVAAKRGYLSIRGEDVYAVVDPSELPEDLIDIDFVILTEKPKNKRVLNEILKSSKATLVGSPKNVKHYASDHYVEEVKGVKGLAPGLWVANVKGKVVIGIDEAEEYMILISEEFQREEAEDLGKKIYGTSGRVVTLGEVVEETLGEEL</sequence>
<dbReference type="AlphaFoldDB" id="A8AC13"/>
<reference evidence="1 2" key="1">
    <citation type="journal article" date="2008" name="Genome Biol.">
        <title>A genomic analysis of the archaeal system Ignicoccus hospitalis-Nanoarchaeum equitans.</title>
        <authorList>
            <person name="Podar M."/>
            <person name="Anderson I."/>
            <person name="Makarova K.S."/>
            <person name="Elkins J.G."/>
            <person name="Ivanova N."/>
            <person name="Wall M.A."/>
            <person name="Lykidis A."/>
            <person name="Mavromatis K."/>
            <person name="Sun H."/>
            <person name="Hudson M.E."/>
            <person name="Chen W."/>
            <person name="Deciu C."/>
            <person name="Hutchison D."/>
            <person name="Eads J.R."/>
            <person name="Anderson A."/>
            <person name="Fernandes F."/>
            <person name="Szeto E."/>
            <person name="Lapidus A."/>
            <person name="Kyrpides N.C."/>
            <person name="Saier M.H.Jr."/>
            <person name="Richardson P.M."/>
            <person name="Rachel R."/>
            <person name="Huber H."/>
            <person name="Eisen J.A."/>
            <person name="Koonin E.V."/>
            <person name="Keller M."/>
            <person name="Stetter K.O."/>
        </authorList>
    </citation>
    <scope>NUCLEOTIDE SEQUENCE [LARGE SCALE GENOMIC DNA]</scope>
    <source>
        <strain evidence="2">KIN4/I / DSM 18386 / JCM 14125</strain>
    </source>
</reference>
<evidence type="ECO:0000313" key="1">
    <source>
        <dbReference type="EMBL" id="ABU82465.1"/>
    </source>
</evidence>
<dbReference type="KEGG" id="iho:Igni_1289"/>
<protein>
    <submittedName>
        <fullName evidence="1">Uncharacterized protein</fullName>
    </submittedName>
</protein>
<dbReference type="Proteomes" id="UP000000262">
    <property type="component" value="Chromosome"/>
</dbReference>
<evidence type="ECO:0000313" key="2">
    <source>
        <dbReference type="Proteomes" id="UP000000262"/>
    </source>
</evidence>
<dbReference type="HOGENOM" id="CLU_1736394_0_0_2"/>
<dbReference type="STRING" id="453591.Igni_1289"/>